<evidence type="ECO:0000313" key="3">
    <source>
        <dbReference type="EMBL" id="CAK9270724.1"/>
    </source>
</evidence>
<dbReference type="InterPro" id="IPR012337">
    <property type="entry name" value="RNaseH-like_sf"/>
</dbReference>
<dbReference type="CDD" id="cd09279">
    <property type="entry name" value="RNase_HI_like"/>
    <property type="match status" value="1"/>
</dbReference>
<feature type="compositionally biased region" description="Basic and acidic residues" evidence="1">
    <location>
        <begin position="223"/>
        <end position="233"/>
    </location>
</feature>
<evidence type="ECO:0000256" key="1">
    <source>
        <dbReference type="SAM" id="MobiDB-lite"/>
    </source>
</evidence>
<dbReference type="PANTHER" id="PTHR48475:SF1">
    <property type="entry name" value="RNASE H TYPE-1 DOMAIN-CONTAINING PROTEIN"/>
    <property type="match status" value="1"/>
</dbReference>
<dbReference type="PANTHER" id="PTHR48475">
    <property type="entry name" value="RIBONUCLEASE H"/>
    <property type="match status" value="1"/>
</dbReference>
<reference evidence="3" key="1">
    <citation type="submission" date="2024-02" db="EMBL/GenBank/DDBJ databases">
        <authorList>
            <consortium name="ELIXIR-Norway"/>
            <consortium name="Elixir Norway"/>
        </authorList>
    </citation>
    <scope>NUCLEOTIDE SEQUENCE</scope>
</reference>
<dbReference type="EMBL" id="OZ020098">
    <property type="protein sequence ID" value="CAK9270724.1"/>
    <property type="molecule type" value="Genomic_DNA"/>
</dbReference>
<feature type="region of interest" description="Disordered" evidence="1">
    <location>
        <begin position="159"/>
        <end position="233"/>
    </location>
</feature>
<gene>
    <name evidence="3" type="ORF">CSSPJE1EN1_LOCUS16202</name>
</gene>
<dbReference type="InterPro" id="IPR036397">
    <property type="entry name" value="RNaseH_sf"/>
</dbReference>
<evidence type="ECO:0000259" key="2">
    <source>
        <dbReference type="Pfam" id="PF13456"/>
    </source>
</evidence>
<feature type="compositionally biased region" description="Basic and acidic residues" evidence="1">
    <location>
        <begin position="169"/>
        <end position="178"/>
    </location>
</feature>
<dbReference type="Gene3D" id="3.30.420.10">
    <property type="entry name" value="Ribonuclease H-like superfamily/Ribonuclease H"/>
    <property type="match status" value="1"/>
</dbReference>
<name>A0ABP0WV48_9BRYO</name>
<keyword evidence="4" id="KW-1185">Reference proteome</keyword>
<accession>A0ABP0WV48</accession>
<organism evidence="3 4">
    <name type="scientific">Sphagnum jensenii</name>
    <dbReference type="NCBI Taxonomy" id="128206"/>
    <lineage>
        <taxon>Eukaryota</taxon>
        <taxon>Viridiplantae</taxon>
        <taxon>Streptophyta</taxon>
        <taxon>Embryophyta</taxon>
        <taxon>Bryophyta</taxon>
        <taxon>Sphagnophytina</taxon>
        <taxon>Sphagnopsida</taxon>
        <taxon>Sphagnales</taxon>
        <taxon>Sphagnaceae</taxon>
        <taxon>Sphagnum</taxon>
    </lineage>
</organism>
<evidence type="ECO:0000313" key="4">
    <source>
        <dbReference type="Proteomes" id="UP001497444"/>
    </source>
</evidence>
<proteinExistence type="predicted"/>
<dbReference type="Proteomes" id="UP001497444">
    <property type="component" value="Chromosome 3"/>
</dbReference>
<dbReference type="InterPro" id="IPR002156">
    <property type="entry name" value="RNaseH_domain"/>
</dbReference>
<dbReference type="SUPFAM" id="SSF53098">
    <property type="entry name" value="Ribonuclease H-like"/>
    <property type="match status" value="1"/>
</dbReference>
<sequence>MLQEPLEKRKKRKGHVRGTVQHPWVLCFDGASIDDATYAGCGAVLMTHARSPVEELSKFIGAHTLHTAEYVALFIGLKVASSWNVDNLHCYGASQIIHNQLTGQWKAKKQILVFLCQQVRLLIGEFKSVKLEWVRKADNLHAARLAYQAINLRLDRELTTAETDSEDPENTKPKKDPAEFSDDDDDYYQHPISKNSSKQPQQHDRSSPDSNWLGEKVLIRIGKAPDREDGHFM</sequence>
<feature type="domain" description="RNase H type-1" evidence="2">
    <location>
        <begin position="28"/>
        <end position="147"/>
    </location>
</feature>
<protein>
    <recommendedName>
        <fullName evidence="2">RNase H type-1 domain-containing protein</fullName>
    </recommendedName>
</protein>
<dbReference type="Pfam" id="PF13456">
    <property type="entry name" value="RVT_3"/>
    <property type="match status" value="1"/>
</dbReference>